<gene>
    <name evidence="2" type="ORF">CVLEPA_LOCUS14174</name>
</gene>
<name>A0ABP0FTU9_CLALP</name>
<protein>
    <submittedName>
        <fullName evidence="2">Uncharacterized protein</fullName>
    </submittedName>
</protein>
<organism evidence="2 3">
    <name type="scientific">Clavelina lepadiformis</name>
    <name type="common">Light-bulb sea squirt</name>
    <name type="synonym">Ascidia lepadiformis</name>
    <dbReference type="NCBI Taxonomy" id="159417"/>
    <lineage>
        <taxon>Eukaryota</taxon>
        <taxon>Metazoa</taxon>
        <taxon>Chordata</taxon>
        <taxon>Tunicata</taxon>
        <taxon>Ascidiacea</taxon>
        <taxon>Aplousobranchia</taxon>
        <taxon>Clavelinidae</taxon>
        <taxon>Clavelina</taxon>
    </lineage>
</organism>
<feature type="region of interest" description="Disordered" evidence="1">
    <location>
        <begin position="65"/>
        <end position="104"/>
    </location>
</feature>
<keyword evidence="3" id="KW-1185">Reference proteome</keyword>
<comment type="caution">
    <text evidence="2">The sequence shown here is derived from an EMBL/GenBank/DDBJ whole genome shotgun (WGS) entry which is preliminary data.</text>
</comment>
<dbReference type="Proteomes" id="UP001642483">
    <property type="component" value="Unassembled WGS sequence"/>
</dbReference>
<evidence type="ECO:0000256" key="1">
    <source>
        <dbReference type="SAM" id="MobiDB-lite"/>
    </source>
</evidence>
<accession>A0ABP0FTU9</accession>
<evidence type="ECO:0000313" key="2">
    <source>
        <dbReference type="EMBL" id="CAK8683060.1"/>
    </source>
</evidence>
<sequence length="142" mass="15596">MQSFKSISSKTATGIPILSTGSQQWRKAGKQCGDSNLYRLPTMQQTSPMSWIENCSCFMPEGKPKNPKSIASKETFSTKELDSTLPPRQGAGINGTAKNPLLQDDDVESYESPLTNTVVLHVPYCTRCAVWIIAPKDFSSAY</sequence>
<reference evidence="2 3" key="1">
    <citation type="submission" date="2024-02" db="EMBL/GenBank/DDBJ databases">
        <authorList>
            <person name="Daric V."/>
            <person name="Darras S."/>
        </authorList>
    </citation>
    <scope>NUCLEOTIDE SEQUENCE [LARGE SCALE GENOMIC DNA]</scope>
</reference>
<evidence type="ECO:0000313" key="3">
    <source>
        <dbReference type="Proteomes" id="UP001642483"/>
    </source>
</evidence>
<dbReference type="EMBL" id="CAWYQH010000096">
    <property type="protein sequence ID" value="CAK8683060.1"/>
    <property type="molecule type" value="Genomic_DNA"/>
</dbReference>
<proteinExistence type="predicted"/>